<dbReference type="Gene3D" id="3.90.550.10">
    <property type="entry name" value="Spore Coat Polysaccharide Biosynthesis Protein SpsA, Chain A"/>
    <property type="match status" value="1"/>
</dbReference>
<organism evidence="2 3">
    <name type="scientific">Duganella phyllosphaerae</name>
    <dbReference type="NCBI Taxonomy" id="762836"/>
    <lineage>
        <taxon>Bacteria</taxon>
        <taxon>Pseudomonadati</taxon>
        <taxon>Pseudomonadota</taxon>
        <taxon>Betaproteobacteria</taxon>
        <taxon>Burkholderiales</taxon>
        <taxon>Oxalobacteraceae</taxon>
        <taxon>Telluria group</taxon>
        <taxon>Duganella</taxon>
    </lineage>
</organism>
<comment type="caution">
    <text evidence="2">The sequence shown here is derived from an EMBL/GenBank/DDBJ whole genome shotgun (WGS) entry which is preliminary data.</text>
</comment>
<keyword evidence="2" id="KW-0808">Transferase</keyword>
<keyword evidence="3" id="KW-1185">Reference proteome</keyword>
<dbReference type="PANTHER" id="PTHR22916:SF3">
    <property type="entry name" value="UDP-GLCNAC:BETAGAL BETA-1,3-N-ACETYLGLUCOSAMINYLTRANSFERASE-LIKE PROTEIN 1"/>
    <property type="match status" value="1"/>
</dbReference>
<dbReference type="AlphaFoldDB" id="A0A1E7X6X2"/>
<dbReference type="CDD" id="cd00761">
    <property type="entry name" value="Glyco_tranf_GTA_type"/>
    <property type="match status" value="1"/>
</dbReference>
<gene>
    <name evidence="2" type="primary">epsJ_2</name>
    <name evidence="2" type="ORF">DUPY_04290</name>
</gene>
<dbReference type="RefSeq" id="WP_070246052.1">
    <property type="nucleotide sequence ID" value="NZ_LROM01000031.1"/>
</dbReference>
<dbReference type="InterPro" id="IPR029044">
    <property type="entry name" value="Nucleotide-diphossugar_trans"/>
</dbReference>
<evidence type="ECO:0000259" key="1">
    <source>
        <dbReference type="Pfam" id="PF00535"/>
    </source>
</evidence>
<dbReference type="GO" id="GO:0016758">
    <property type="term" value="F:hexosyltransferase activity"/>
    <property type="evidence" value="ECO:0007669"/>
    <property type="project" value="UniProtKB-ARBA"/>
</dbReference>
<dbReference type="EC" id="2.4.-.-" evidence="2"/>
<feature type="domain" description="Glycosyltransferase 2-like" evidence="1">
    <location>
        <begin position="8"/>
        <end position="120"/>
    </location>
</feature>
<dbReference type="EMBL" id="LROM01000031">
    <property type="protein sequence ID" value="OFA08877.1"/>
    <property type="molecule type" value="Genomic_DNA"/>
</dbReference>
<dbReference type="Pfam" id="PF00535">
    <property type="entry name" value="Glycos_transf_2"/>
    <property type="match status" value="1"/>
</dbReference>
<dbReference type="PANTHER" id="PTHR22916">
    <property type="entry name" value="GLYCOSYLTRANSFERASE"/>
    <property type="match status" value="1"/>
</dbReference>
<reference evidence="3" key="1">
    <citation type="journal article" date="2016" name="Front. Microbiol.">
        <title>Molecular Keys to the Janthinobacterium and Duganella spp. Interaction with the Plant Pathogen Fusarium graminearum.</title>
        <authorList>
            <person name="Haack F.S."/>
            <person name="Poehlein A."/>
            <person name="Kroger C."/>
            <person name="Voigt C.A."/>
            <person name="Piepenbring M."/>
            <person name="Bode H.B."/>
            <person name="Daniel R."/>
            <person name="Schafer W."/>
            <person name="Streit W.R."/>
        </authorList>
    </citation>
    <scope>NUCLEOTIDE SEQUENCE [LARGE SCALE GENOMIC DNA]</scope>
    <source>
        <strain evidence="3">T54</strain>
    </source>
</reference>
<name>A0A1E7X6X2_9BURK</name>
<protein>
    <submittedName>
        <fullName evidence="2">Putative glycosyltransferase EpsJ</fullName>
        <ecNumber evidence="2">2.4.-.-</ecNumber>
    </submittedName>
</protein>
<evidence type="ECO:0000313" key="3">
    <source>
        <dbReference type="Proteomes" id="UP000175989"/>
    </source>
</evidence>
<dbReference type="InterPro" id="IPR001173">
    <property type="entry name" value="Glyco_trans_2-like"/>
</dbReference>
<accession>A0A1E7X6X2</accession>
<proteinExistence type="predicted"/>
<keyword evidence="2" id="KW-0328">Glycosyltransferase</keyword>
<dbReference type="SUPFAM" id="SSF53448">
    <property type="entry name" value="Nucleotide-diphospho-sugar transferases"/>
    <property type="match status" value="1"/>
</dbReference>
<dbReference type="PATRIC" id="fig|762836.4.peg.455"/>
<sequence>MPAQLAISIIVPAHNATEFIDECLAHILRQMGTAHELIVIDDGSYDDTAARVEAQAAAAPHCAVRLVRQANQGVAVARNAGLQQARGDYILFVDSDDLLQPGMLECLEAAIATHAPDAIATDFCFWHPHRTDQPLELTRLSYPAGVVLHGHDAILVPYFADRRMYAWSKIIRRQIYLDLGMPLFPSGRLFEDMATVPRVLAACNTLVYLPLVLLHYRQHAVSITHLTSPSWCIDYVLALASLKPHLERAGVSPMVRAEFDGASCLFYLCSIKTSFGLPTCSETRQLRAEVRAIFLGGLFGTIEQSLHNLESGKITSLNLRSGRRVAYQVKQALTDSTVFQIRQTINRAYKTWQLARQKRLSKSN</sequence>
<dbReference type="Proteomes" id="UP000175989">
    <property type="component" value="Unassembled WGS sequence"/>
</dbReference>
<evidence type="ECO:0000313" key="2">
    <source>
        <dbReference type="EMBL" id="OFA08877.1"/>
    </source>
</evidence>